<keyword evidence="4" id="KW-1185">Reference proteome</keyword>
<sequence>MLLSDLPPEVINQILCGLETGDLYKAALVNHDLHVPTARVLYRDIGEATPRASIRCLHTLLFHPHLAILVRSLTIDWGSFDRAVCVTANAYRLLRAALACLTRLTRLTLELPLSQEPTWILHAAQFELRAFESTFSPSHTLADFLISQPHITELGIRMRGARFCLPKSALPRLNHLRAAHATPGLLADLIEGRPVTAVSLPLYPGAASSAALDAIARSAAQVKKLTALAFDARLPQDVMGEIAARVPHLSALHLIAFLGQYDTDALLDAAQTLRQLPNLEFVTCMVAASTATTEKDERRIAAAWRESCPRLRAVILPRGKMLLYQQDKECWSTLDDSEDGSENDISDIPPRHVAAATQT</sequence>
<reference evidence="3 4" key="1">
    <citation type="journal article" date="2019" name="New Phytol.">
        <title>Comparative genomics reveals unique wood-decay strategies and fruiting body development in the Schizophyllaceae.</title>
        <authorList>
            <person name="Almasi E."/>
            <person name="Sahu N."/>
            <person name="Krizsan K."/>
            <person name="Balint B."/>
            <person name="Kovacs G.M."/>
            <person name="Kiss B."/>
            <person name="Cseklye J."/>
            <person name="Drula E."/>
            <person name="Henrissat B."/>
            <person name="Nagy I."/>
            <person name="Chovatia M."/>
            <person name="Adam C."/>
            <person name="LaButti K."/>
            <person name="Lipzen A."/>
            <person name="Riley R."/>
            <person name="Grigoriev I.V."/>
            <person name="Nagy L.G."/>
        </authorList>
    </citation>
    <scope>NUCLEOTIDE SEQUENCE [LARGE SCALE GENOMIC DNA]</scope>
    <source>
        <strain evidence="3 4">NL-1724</strain>
    </source>
</reference>
<name>A0A550CPG6_9AGAR</name>
<dbReference type="InterPro" id="IPR001810">
    <property type="entry name" value="F-box_dom"/>
</dbReference>
<gene>
    <name evidence="3" type="ORF">BD626DRAFT_483496</name>
</gene>
<organism evidence="3 4">
    <name type="scientific">Schizophyllum amplum</name>
    <dbReference type="NCBI Taxonomy" id="97359"/>
    <lineage>
        <taxon>Eukaryota</taxon>
        <taxon>Fungi</taxon>
        <taxon>Dikarya</taxon>
        <taxon>Basidiomycota</taxon>
        <taxon>Agaricomycotina</taxon>
        <taxon>Agaricomycetes</taxon>
        <taxon>Agaricomycetidae</taxon>
        <taxon>Agaricales</taxon>
        <taxon>Schizophyllaceae</taxon>
        <taxon>Schizophyllum</taxon>
    </lineage>
</organism>
<evidence type="ECO:0000313" key="3">
    <source>
        <dbReference type="EMBL" id="TRM66685.1"/>
    </source>
</evidence>
<feature type="compositionally biased region" description="Acidic residues" evidence="1">
    <location>
        <begin position="335"/>
        <end position="345"/>
    </location>
</feature>
<dbReference type="Pfam" id="PF00646">
    <property type="entry name" value="F-box"/>
    <property type="match status" value="1"/>
</dbReference>
<proteinExistence type="predicted"/>
<dbReference type="OrthoDB" id="3178870at2759"/>
<dbReference type="EMBL" id="VDMD01000003">
    <property type="protein sequence ID" value="TRM66685.1"/>
    <property type="molecule type" value="Genomic_DNA"/>
</dbReference>
<dbReference type="PROSITE" id="PS50181">
    <property type="entry name" value="FBOX"/>
    <property type="match status" value="1"/>
</dbReference>
<dbReference type="AlphaFoldDB" id="A0A550CPG6"/>
<evidence type="ECO:0000313" key="4">
    <source>
        <dbReference type="Proteomes" id="UP000320762"/>
    </source>
</evidence>
<protein>
    <recommendedName>
        <fullName evidence="2">F-box domain-containing protein</fullName>
    </recommendedName>
</protein>
<accession>A0A550CPG6</accession>
<feature type="region of interest" description="Disordered" evidence="1">
    <location>
        <begin position="334"/>
        <end position="359"/>
    </location>
</feature>
<dbReference type="Proteomes" id="UP000320762">
    <property type="component" value="Unassembled WGS sequence"/>
</dbReference>
<comment type="caution">
    <text evidence="3">The sequence shown here is derived from an EMBL/GenBank/DDBJ whole genome shotgun (WGS) entry which is preliminary data.</text>
</comment>
<evidence type="ECO:0000256" key="1">
    <source>
        <dbReference type="SAM" id="MobiDB-lite"/>
    </source>
</evidence>
<feature type="domain" description="F-box" evidence="2">
    <location>
        <begin position="1"/>
        <end position="45"/>
    </location>
</feature>
<evidence type="ECO:0000259" key="2">
    <source>
        <dbReference type="PROSITE" id="PS50181"/>
    </source>
</evidence>